<accession>A0A9W3PGP7</accession>
<proteinExistence type="predicted"/>
<dbReference type="KEGG" id="bthu:YBT1518_17380"/>
<name>A0A9W3PGP7_BACTU</name>
<sequence length="64" mass="7564">MNIVFWVLILFPLLNIILLKRWNISPINLMGVFGNLKMLFTYSTFTNAKIAKILKQFRIKTCIF</sequence>
<protein>
    <submittedName>
        <fullName evidence="1">Uncharacterized protein</fullName>
    </submittedName>
</protein>
<dbReference type="EMBL" id="CP005935">
    <property type="protein sequence ID" value="AHA72630.1"/>
    <property type="molecule type" value="Genomic_DNA"/>
</dbReference>
<reference evidence="1 2" key="1">
    <citation type="submission" date="2013-05" db="EMBL/GenBank/DDBJ databases">
        <title>Complete genome sequence of Bacillus thuringiensis YBT-1518, a typical strain with high toxicity to nematode.</title>
        <authorList>
            <person name="Wang P."/>
            <person name="Zhang C."/>
            <person name="Guo M."/>
            <person name="Guo S."/>
            <person name="Zhu Y."/>
            <person name="Zheng J."/>
            <person name="Zhu L."/>
            <person name="Ruan L."/>
            <person name="Peng D."/>
            <person name="Sun M."/>
        </authorList>
    </citation>
    <scope>NUCLEOTIDE SEQUENCE [LARGE SCALE GENOMIC DNA]</scope>
    <source>
        <strain evidence="1 2">YBT-1518</strain>
    </source>
</reference>
<organism evidence="1 2">
    <name type="scientific">Bacillus thuringiensis YBT-1518</name>
    <dbReference type="NCBI Taxonomy" id="529122"/>
    <lineage>
        <taxon>Bacteria</taxon>
        <taxon>Bacillati</taxon>
        <taxon>Bacillota</taxon>
        <taxon>Bacilli</taxon>
        <taxon>Bacillales</taxon>
        <taxon>Bacillaceae</taxon>
        <taxon>Bacillus</taxon>
        <taxon>Bacillus cereus group</taxon>
    </lineage>
</organism>
<gene>
    <name evidence="1" type="ORF">YBT1518_17380</name>
</gene>
<dbReference type="AlphaFoldDB" id="A0A9W3PGP7"/>
<evidence type="ECO:0000313" key="1">
    <source>
        <dbReference type="EMBL" id="AHA72630.1"/>
    </source>
</evidence>
<evidence type="ECO:0000313" key="2">
    <source>
        <dbReference type="Proteomes" id="UP000018566"/>
    </source>
</evidence>
<dbReference type="Proteomes" id="UP000018566">
    <property type="component" value="Chromosome"/>
</dbReference>